<dbReference type="AlphaFoldDB" id="A0A243RGC1"/>
<organism evidence="2 3">
    <name type="scientific">Streptosporangium minutum</name>
    <dbReference type="NCBI Taxonomy" id="569862"/>
    <lineage>
        <taxon>Bacteria</taxon>
        <taxon>Bacillati</taxon>
        <taxon>Actinomycetota</taxon>
        <taxon>Actinomycetes</taxon>
        <taxon>Streptosporangiales</taxon>
        <taxon>Streptosporangiaceae</taxon>
        <taxon>Streptosporangium</taxon>
    </lineage>
</organism>
<feature type="transmembrane region" description="Helical" evidence="1">
    <location>
        <begin position="59"/>
        <end position="80"/>
    </location>
</feature>
<reference evidence="2 3" key="1">
    <citation type="submission" date="2017-05" db="EMBL/GenBank/DDBJ databases">
        <title>Biotechnological potential of actinobacteria isolated from South African environments.</title>
        <authorList>
            <person name="Le Roes-Hill M."/>
            <person name="Prins A."/>
            <person name="Durrell K.A."/>
        </authorList>
    </citation>
    <scope>NUCLEOTIDE SEQUENCE [LARGE SCALE GENOMIC DNA]</scope>
    <source>
        <strain evidence="2">M26</strain>
    </source>
</reference>
<keyword evidence="3" id="KW-1185">Reference proteome</keyword>
<evidence type="ECO:0000256" key="1">
    <source>
        <dbReference type="SAM" id="Phobius"/>
    </source>
</evidence>
<evidence type="ECO:0000313" key="3">
    <source>
        <dbReference type="Proteomes" id="UP000194761"/>
    </source>
</evidence>
<sequence length="115" mass="12144">MMIQAMFGLVAVVLLSGLFFGGAAEPDGAVGFLSLMSILVLTGLIGWLAFRWDSRKRGVWVAAVAVESLPVLFSVVGLALDADLGVRSAFDAGLVLPAVVVVLLLLPSVRAWFDR</sequence>
<proteinExistence type="predicted"/>
<dbReference type="Proteomes" id="UP000194761">
    <property type="component" value="Unassembled WGS sequence"/>
</dbReference>
<keyword evidence="1" id="KW-0472">Membrane</keyword>
<protein>
    <submittedName>
        <fullName evidence="2">Uncharacterized protein</fullName>
    </submittedName>
</protein>
<accession>A0A243RGC1</accession>
<gene>
    <name evidence="2" type="ORF">CA984_24895</name>
</gene>
<name>A0A243RGC1_9ACTN</name>
<keyword evidence="1" id="KW-0812">Transmembrane</keyword>
<comment type="caution">
    <text evidence="2">The sequence shown here is derived from an EMBL/GenBank/DDBJ whole genome shotgun (WGS) entry which is preliminary data.</text>
</comment>
<feature type="transmembrane region" description="Helical" evidence="1">
    <location>
        <begin position="92"/>
        <end position="113"/>
    </location>
</feature>
<dbReference type="EMBL" id="NGFP01000124">
    <property type="protein sequence ID" value="OUC93797.1"/>
    <property type="molecule type" value="Genomic_DNA"/>
</dbReference>
<feature type="transmembrane region" description="Helical" evidence="1">
    <location>
        <begin position="33"/>
        <end position="52"/>
    </location>
</feature>
<evidence type="ECO:0000313" key="2">
    <source>
        <dbReference type="EMBL" id="OUC93797.1"/>
    </source>
</evidence>
<keyword evidence="1" id="KW-1133">Transmembrane helix</keyword>